<feature type="compositionally biased region" description="Low complexity" evidence="1">
    <location>
        <begin position="184"/>
        <end position="223"/>
    </location>
</feature>
<accession>A0ABQ8J8D8</accession>
<reference evidence="3 4" key="2">
    <citation type="journal article" date="2022" name="Mol. Biol. Evol.">
        <title>Comparative Genomics Reveals Insights into the Divergent Evolution of Astigmatic Mites and Household Pest Adaptations.</title>
        <authorList>
            <person name="Xiong Q."/>
            <person name="Wan A.T."/>
            <person name="Liu X."/>
            <person name="Fung C.S."/>
            <person name="Xiao X."/>
            <person name="Malainual N."/>
            <person name="Hou J."/>
            <person name="Wang L."/>
            <person name="Wang M."/>
            <person name="Yang K.Y."/>
            <person name="Cui Y."/>
            <person name="Leung E.L."/>
            <person name="Nong W."/>
            <person name="Shin S.K."/>
            <person name="Au S.W."/>
            <person name="Jeong K.Y."/>
            <person name="Chew F.T."/>
            <person name="Hui J.H."/>
            <person name="Leung T.F."/>
            <person name="Tungtrongchitr A."/>
            <person name="Zhong N."/>
            <person name="Liu Z."/>
            <person name="Tsui S.K."/>
        </authorList>
    </citation>
    <scope>NUCLEOTIDE SEQUENCE [LARGE SCALE GENOMIC DNA]</scope>
    <source>
        <strain evidence="3">Derp</strain>
    </source>
</reference>
<feature type="compositionally biased region" description="Low complexity" evidence="1">
    <location>
        <begin position="233"/>
        <end position="254"/>
    </location>
</feature>
<dbReference type="InterPro" id="IPR006578">
    <property type="entry name" value="MADF-dom"/>
</dbReference>
<dbReference type="Pfam" id="PF10545">
    <property type="entry name" value="MADF_DNA_bdg"/>
    <property type="match status" value="1"/>
</dbReference>
<feature type="region of interest" description="Disordered" evidence="1">
    <location>
        <begin position="1"/>
        <end position="50"/>
    </location>
</feature>
<dbReference type="EMBL" id="NJHN03000062">
    <property type="protein sequence ID" value="KAH9418632.1"/>
    <property type="molecule type" value="Genomic_DNA"/>
</dbReference>
<evidence type="ECO:0000259" key="2">
    <source>
        <dbReference type="PROSITE" id="PS51029"/>
    </source>
</evidence>
<sequence length="598" mass="69138">MNSIQPQLNGTTTLPTTSTSTDLLTNSSTTTTNMVIQNGSSSSSIASNSRLDEQRRILIEEVRKRPWIYYKKDPTYNERVRVQQSWKEISELIGWDEEMCKSKWRNVRDAYRKIQRSHQKNPNDSNYVNRHPELAFLDDCPFKPRTRTKNESKTKSSNATIIGEKRQTRASSAAALIVPNANPSTQQTNKSESSNNNNHHQKSMNNQSHNRTNNHQNNRLNNESHQKNHHQQQQHSQSTNIPNTTVTNNSTTQNRHQNHSVLGTLSSMIDQLPLERRASVFGKIFNMVAEELRLYNIERNDDQLSTMNTNNNNAQASMMMMKKNHRQHNNNRTRTAELLTLKNDDYVEYIDSDNLDGYYDEATAIATATMMAVNHHGGHDNHITGILKQCYMGIWKTVKAELRVVKLTPGLTLPKSAKTPFFPDDSTSDDRTPIIGQQGQNPGLEKTMEKQQLKEKTLFLRKKFSSIVYKINNNRVTGLILNEYIDFINELGRHVDESKWIELTLMEERWNLVLDFIKRNMETSGIDRQKLLESLNKSKILASKISFIQARKPLRQDHSLVIAYNRLRNKVTSEEICPIHQKKFRTHQIMLNHLRLDH</sequence>
<protein>
    <recommendedName>
        <fullName evidence="2">MADF domain-containing protein</fullName>
    </recommendedName>
</protein>
<evidence type="ECO:0000313" key="3">
    <source>
        <dbReference type="EMBL" id="KAH9418632.1"/>
    </source>
</evidence>
<proteinExistence type="predicted"/>
<feature type="non-terminal residue" evidence="3">
    <location>
        <position position="598"/>
    </location>
</feature>
<feature type="region of interest" description="Disordered" evidence="1">
    <location>
        <begin position="418"/>
        <end position="445"/>
    </location>
</feature>
<gene>
    <name evidence="3" type="ORF">DERP_003957</name>
</gene>
<feature type="compositionally biased region" description="Low complexity" evidence="1">
    <location>
        <begin position="40"/>
        <end position="49"/>
    </location>
</feature>
<evidence type="ECO:0000256" key="1">
    <source>
        <dbReference type="SAM" id="MobiDB-lite"/>
    </source>
</evidence>
<reference evidence="3 4" key="1">
    <citation type="journal article" date="2018" name="J. Allergy Clin. Immunol.">
        <title>High-quality assembly of Dermatophagoides pteronyssinus genome and transcriptome reveals a wide range of novel allergens.</title>
        <authorList>
            <person name="Liu X.Y."/>
            <person name="Yang K.Y."/>
            <person name="Wang M.Q."/>
            <person name="Kwok J.S."/>
            <person name="Zeng X."/>
            <person name="Yang Z."/>
            <person name="Xiao X.J."/>
            <person name="Lau C.P."/>
            <person name="Li Y."/>
            <person name="Huang Z.M."/>
            <person name="Ba J.G."/>
            <person name="Yim A.K."/>
            <person name="Ouyang C.Y."/>
            <person name="Ngai S.M."/>
            <person name="Chan T.F."/>
            <person name="Leung E.L."/>
            <person name="Liu L."/>
            <person name="Liu Z.G."/>
            <person name="Tsui S.K."/>
        </authorList>
    </citation>
    <scope>NUCLEOTIDE SEQUENCE [LARGE SCALE GENOMIC DNA]</scope>
    <source>
        <strain evidence="3">Derp</strain>
    </source>
</reference>
<name>A0ABQ8J8D8_DERPT</name>
<dbReference type="SMART" id="SM00595">
    <property type="entry name" value="MADF"/>
    <property type="match status" value="1"/>
</dbReference>
<comment type="caution">
    <text evidence="3">The sequence shown here is derived from an EMBL/GenBank/DDBJ whole genome shotgun (WGS) entry which is preliminary data.</text>
</comment>
<dbReference type="PROSITE" id="PS51029">
    <property type="entry name" value="MADF"/>
    <property type="match status" value="1"/>
</dbReference>
<dbReference type="InterPro" id="IPR039353">
    <property type="entry name" value="TF_Adf1"/>
</dbReference>
<dbReference type="PANTHER" id="PTHR12243:SF64">
    <property type="entry name" value="DORSAL INTERACTING PROTEIN 3-RELATED"/>
    <property type="match status" value="1"/>
</dbReference>
<dbReference type="Proteomes" id="UP000887458">
    <property type="component" value="Unassembled WGS sequence"/>
</dbReference>
<organism evidence="3 4">
    <name type="scientific">Dermatophagoides pteronyssinus</name>
    <name type="common">European house dust mite</name>
    <dbReference type="NCBI Taxonomy" id="6956"/>
    <lineage>
        <taxon>Eukaryota</taxon>
        <taxon>Metazoa</taxon>
        <taxon>Ecdysozoa</taxon>
        <taxon>Arthropoda</taxon>
        <taxon>Chelicerata</taxon>
        <taxon>Arachnida</taxon>
        <taxon>Acari</taxon>
        <taxon>Acariformes</taxon>
        <taxon>Sarcoptiformes</taxon>
        <taxon>Astigmata</taxon>
        <taxon>Psoroptidia</taxon>
        <taxon>Analgoidea</taxon>
        <taxon>Pyroglyphidae</taxon>
        <taxon>Dermatophagoidinae</taxon>
        <taxon>Dermatophagoides</taxon>
    </lineage>
</organism>
<keyword evidence="4" id="KW-1185">Reference proteome</keyword>
<dbReference type="PANTHER" id="PTHR12243">
    <property type="entry name" value="MADF DOMAIN TRANSCRIPTION FACTOR"/>
    <property type="match status" value="1"/>
</dbReference>
<feature type="region of interest" description="Disordered" evidence="1">
    <location>
        <begin position="138"/>
        <end position="256"/>
    </location>
</feature>
<evidence type="ECO:0000313" key="4">
    <source>
        <dbReference type="Proteomes" id="UP000887458"/>
    </source>
</evidence>
<feature type="domain" description="MADF" evidence="2">
    <location>
        <begin position="57"/>
        <end position="148"/>
    </location>
</feature>
<feature type="compositionally biased region" description="Low complexity" evidence="1">
    <location>
        <begin position="8"/>
        <end position="33"/>
    </location>
</feature>